<dbReference type="KEGG" id="rsu:NHU_04480"/>
<dbReference type="Gene3D" id="3.40.50.300">
    <property type="entry name" value="P-loop containing nucleotide triphosphate hydrolases"/>
    <property type="match status" value="1"/>
</dbReference>
<dbReference type="InterPro" id="IPR003593">
    <property type="entry name" value="AAA+_ATPase"/>
</dbReference>
<dbReference type="GO" id="GO:0005886">
    <property type="term" value="C:plasma membrane"/>
    <property type="evidence" value="ECO:0007669"/>
    <property type="project" value="UniProtKB-SubCell"/>
</dbReference>
<evidence type="ECO:0000313" key="12">
    <source>
        <dbReference type="Proteomes" id="UP000064912"/>
    </source>
</evidence>
<dbReference type="PANTHER" id="PTHR24221">
    <property type="entry name" value="ATP-BINDING CASSETTE SUB-FAMILY B"/>
    <property type="match status" value="1"/>
</dbReference>
<dbReference type="SMART" id="SM00382">
    <property type="entry name" value="AAA"/>
    <property type="match status" value="1"/>
</dbReference>
<reference evidence="11 12" key="1">
    <citation type="submission" date="2015-02" db="EMBL/GenBank/DDBJ databases">
        <title>Genome sequene of Rhodovulum sulfidophilum DSM 2351.</title>
        <authorList>
            <person name="Nagao N."/>
        </authorList>
    </citation>
    <scope>NUCLEOTIDE SEQUENCE [LARGE SCALE GENOMIC DNA]</scope>
    <source>
        <strain evidence="11 12">DSM 2351</strain>
        <plasmid evidence="12">Plasmid Plasmid2 DNA</plasmid>
    </source>
</reference>
<feature type="domain" description="ABC transporter" evidence="9">
    <location>
        <begin position="347"/>
        <end position="581"/>
    </location>
</feature>
<dbReference type="GO" id="GO:0005524">
    <property type="term" value="F:ATP binding"/>
    <property type="evidence" value="ECO:0007669"/>
    <property type="project" value="UniProtKB-KW"/>
</dbReference>
<feature type="transmembrane region" description="Helical" evidence="8">
    <location>
        <begin position="176"/>
        <end position="195"/>
    </location>
</feature>
<evidence type="ECO:0000259" key="9">
    <source>
        <dbReference type="PROSITE" id="PS50893"/>
    </source>
</evidence>
<dbReference type="PROSITE" id="PS50929">
    <property type="entry name" value="ABC_TM1F"/>
    <property type="match status" value="1"/>
</dbReference>
<keyword evidence="6 8" id="KW-1133">Transmembrane helix</keyword>
<evidence type="ECO:0000256" key="4">
    <source>
        <dbReference type="ARBA" id="ARBA00022741"/>
    </source>
</evidence>
<dbReference type="PATRIC" id="fig|35806.4.peg.4591"/>
<evidence type="ECO:0000256" key="2">
    <source>
        <dbReference type="ARBA" id="ARBA00022448"/>
    </source>
</evidence>
<dbReference type="FunFam" id="3.40.50.300:FF:000287">
    <property type="entry name" value="Multidrug ABC transporter ATP-binding protein"/>
    <property type="match status" value="1"/>
</dbReference>
<dbReference type="InterPro" id="IPR017871">
    <property type="entry name" value="ABC_transporter-like_CS"/>
</dbReference>
<dbReference type="AlphaFoldDB" id="A0A0D6B8Z1"/>
<keyword evidence="4" id="KW-0547">Nucleotide-binding</keyword>
<evidence type="ECO:0000256" key="5">
    <source>
        <dbReference type="ARBA" id="ARBA00022840"/>
    </source>
</evidence>
<keyword evidence="11" id="KW-0614">Plasmid</keyword>
<keyword evidence="3 8" id="KW-0812">Transmembrane</keyword>
<comment type="subcellular location">
    <subcellularLocation>
        <location evidence="1">Cell membrane</location>
        <topology evidence="1">Multi-pass membrane protein</topology>
    </subcellularLocation>
</comment>
<keyword evidence="5" id="KW-0067">ATP-binding</keyword>
<organism evidence="11 12">
    <name type="scientific">Rhodovulum sulfidophilum</name>
    <name type="common">Rhodobacter sulfidophilus</name>
    <dbReference type="NCBI Taxonomy" id="35806"/>
    <lineage>
        <taxon>Bacteria</taxon>
        <taxon>Pseudomonadati</taxon>
        <taxon>Pseudomonadota</taxon>
        <taxon>Alphaproteobacteria</taxon>
        <taxon>Rhodobacterales</taxon>
        <taxon>Paracoccaceae</taxon>
        <taxon>Rhodovulum</taxon>
    </lineage>
</organism>
<dbReference type="CDD" id="cd07346">
    <property type="entry name" value="ABC_6TM_exporters"/>
    <property type="match status" value="1"/>
</dbReference>
<feature type="transmembrane region" description="Helical" evidence="8">
    <location>
        <begin position="72"/>
        <end position="95"/>
    </location>
</feature>
<dbReference type="PROSITE" id="PS50893">
    <property type="entry name" value="ABC_TRANSPORTER_2"/>
    <property type="match status" value="1"/>
</dbReference>
<dbReference type="SUPFAM" id="SSF90123">
    <property type="entry name" value="ABC transporter transmembrane region"/>
    <property type="match status" value="1"/>
</dbReference>
<dbReference type="InterPro" id="IPR036640">
    <property type="entry name" value="ABC1_TM_sf"/>
</dbReference>
<dbReference type="InterPro" id="IPR011527">
    <property type="entry name" value="ABC1_TM_dom"/>
</dbReference>
<gene>
    <name evidence="11" type="ORF">NHU_04480</name>
</gene>
<dbReference type="Pfam" id="PF00664">
    <property type="entry name" value="ABC_membrane"/>
    <property type="match status" value="1"/>
</dbReference>
<evidence type="ECO:0000313" key="11">
    <source>
        <dbReference type="EMBL" id="BAQ71593.1"/>
    </source>
</evidence>
<dbReference type="Gene3D" id="1.20.1560.10">
    <property type="entry name" value="ABC transporter type 1, transmembrane domain"/>
    <property type="match status" value="1"/>
</dbReference>
<keyword evidence="7 8" id="KW-0472">Membrane</keyword>
<keyword evidence="2" id="KW-0813">Transport</keyword>
<dbReference type="GO" id="GO:0140359">
    <property type="term" value="F:ABC-type transporter activity"/>
    <property type="evidence" value="ECO:0007669"/>
    <property type="project" value="InterPro"/>
</dbReference>
<dbReference type="InterPro" id="IPR039421">
    <property type="entry name" value="Type_1_exporter"/>
</dbReference>
<sequence>MSMVEITDAGPESRSDLESLKRAWHLAGPLKRQVSLGVLYRFLQSMMLGLGFGVVVLVVTGLADGRPLSTGWIWQTCGLMALSLAGQMLFGYLSVRASWLSSYEMAGHLRLRILEKLRHLPLGFHQARHRGDTVTVLTSDMQMLESFFSDGLPRIAQALGLPSAIFLVLLARDPLLALATAVSVVVALPVFLATSRQLSKLGIRRQDMQARAGARMIEFVQGMGVIRAFNHMAQGQQGFRRAIDDFRDISIRMVVQLALPMALFGMIVMLGAPLVIWVIGGRLDTIGTGSAVTALLLLFSMYAPLLALLGVMEAVRMADASLIRMDRILAAPDLPEPADARPRGSEVRFEKVDFCYRPGHKVLKDISFTVPERSMTAIVGPSGSGKSTILNLIPRFWDVEAGRITIGGADVARIGEAGLSDLVTVVFQQVYLFSGTIRDNIAAGRPGASQAEIEEAARAAQAHEFISRLPRGYETEAGEGGAALSGGERQRISIARAILKDAPIVLMDEATAAIDPTNERAIQTALARLVEGRTLIVVAHKLSTIRSADQILVLEDGGIVERGRHEALLAQEGLYARLWSHRARAAGWQIGG</sequence>
<dbReference type="InterPro" id="IPR027417">
    <property type="entry name" value="P-loop_NTPase"/>
</dbReference>
<dbReference type="Proteomes" id="UP000064912">
    <property type="component" value="Plasmid Plasmid2"/>
</dbReference>
<proteinExistence type="predicted"/>
<evidence type="ECO:0000256" key="7">
    <source>
        <dbReference type="ARBA" id="ARBA00023136"/>
    </source>
</evidence>
<name>A0A0D6B8Z1_RHOSU</name>
<evidence type="ECO:0000256" key="3">
    <source>
        <dbReference type="ARBA" id="ARBA00022692"/>
    </source>
</evidence>
<evidence type="ECO:0000256" key="8">
    <source>
        <dbReference type="SAM" id="Phobius"/>
    </source>
</evidence>
<dbReference type="SUPFAM" id="SSF52540">
    <property type="entry name" value="P-loop containing nucleoside triphosphate hydrolases"/>
    <property type="match status" value="1"/>
</dbReference>
<evidence type="ECO:0000256" key="1">
    <source>
        <dbReference type="ARBA" id="ARBA00004651"/>
    </source>
</evidence>
<dbReference type="EMBL" id="AP014802">
    <property type="protein sequence ID" value="BAQ71593.1"/>
    <property type="molecule type" value="Genomic_DNA"/>
</dbReference>
<geneLocation type="plasmid" evidence="12">
    <name>Plasmid2 DNA</name>
</geneLocation>
<protein>
    <submittedName>
        <fullName evidence="11">ABC transporter</fullName>
    </submittedName>
</protein>
<evidence type="ECO:0000259" key="10">
    <source>
        <dbReference type="PROSITE" id="PS50929"/>
    </source>
</evidence>
<dbReference type="InterPro" id="IPR003439">
    <property type="entry name" value="ABC_transporter-like_ATP-bd"/>
</dbReference>
<feature type="domain" description="ABC transmembrane type-1" evidence="10">
    <location>
        <begin position="36"/>
        <end position="317"/>
    </location>
</feature>
<feature type="transmembrane region" description="Helical" evidence="8">
    <location>
        <begin position="151"/>
        <end position="170"/>
    </location>
</feature>
<dbReference type="Pfam" id="PF00005">
    <property type="entry name" value="ABC_tran"/>
    <property type="match status" value="1"/>
</dbReference>
<feature type="transmembrane region" description="Helical" evidence="8">
    <location>
        <begin position="38"/>
        <end position="60"/>
    </location>
</feature>
<evidence type="ECO:0000256" key="6">
    <source>
        <dbReference type="ARBA" id="ARBA00022989"/>
    </source>
</evidence>
<accession>A0A0D6B8Z1</accession>
<dbReference type="PROSITE" id="PS00211">
    <property type="entry name" value="ABC_TRANSPORTER_1"/>
    <property type="match status" value="1"/>
</dbReference>
<dbReference type="GO" id="GO:0034040">
    <property type="term" value="F:ATPase-coupled lipid transmembrane transporter activity"/>
    <property type="evidence" value="ECO:0007669"/>
    <property type="project" value="TreeGrafter"/>
</dbReference>
<dbReference type="GO" id="GO:0016887">
    <property type="term" value="F:ATP hydrolysis activity"/>
    <property type="evidence" value="ECO:0007669"/>
    <property type="project" value="InterPro"/>
</dbReference>
<dbReference type="PANTHER" id="PTHR24221:SF397">
    <property type="entry name" value="ABC TRANSPORTER, ATP-BINDING TRANSMEMBRANE PROTEIN"/>
    <property type="match status" value="1"/>
</dbReference>
<feature type="transmembrane region" description="Helical" evidence="8">
    <location>
        <begin position="257"/>
        <end position="279"/>
    </location>
</feature>
<feature type="transmembrane region" description="Helical" evidence="8">
    <location>
        <begin position="291"/>
        <end position="315"/>
    </location>
</feature>